<dbReference type="Gene3D" id="3.10.350.10">
    <property type="entry name" value="LysM domain"/>
    <property type="match status" value="1"/>
</dbReference>
<dbReference type="PROSITE" id="PS51782">
    <property type="entry name" value="LYSM"/>
    <property type="match status" value="1"/>
</dbReference>
<dbReference type="PANTHER" id="PTHR21666:SF270">
    <property type="entry name" value="MUREIN HYDROLASE ACTIVATOR ENVC"/>
    <property type="match status" value="1"/>
</dbReference>
<dbReference type="SUPFAM" id="SSF54106">
    <property type="entry name" value="LysM domain"/>
    <property type="match status" value="1"/>
</dbReference>
<dbReference type="Pfam" id="PF01476">
    <property type="entry name" value="LysM"/>
    <property type="match status" value="1"/>
</dbReference>
<name>A0ABP9W4B0_9DEIO</name>
<dbReference type="PANTHER" id="PTHR21666">
    <property type="entry name" value="PEPTIDASE-RELATED"/>
    <property type="match status" value="1"/>
</dbReference>
<proteinExistence type="predicted"/>
<dbReference type="InterPro" id="IPR050570">
    <property type="entry name" value="Cell_wall_metabolism_enzyme"/>
</dbReference>
<evidence type="ECO:0000313" key="2">
    <source>
        <dbReference type="EMBL" id="GAA5512205.1"/>
    </source>
</evidence>
<dbReference type="EMBL" id="BAABRP010000001">
    <property type="protein sequence ID" value="GAA5512205.1"/>
    <property type="molecule type" value="Genomic_DNA"/>
</dbReference>
<evidence type="ECO:0000259" key="1">
    <source>
        <dbReference type="PROSITE" id="PS51782"/>
    </source>
</evidence>
<dbReference type="InterPro" id="IPR011055">
    <property type="entry name" value="Dup_hybrid_motif"/>
</dbReference>
<dbReference type="Pfam" id="PF01551">
    <property type="entry name" value="Peptidase_M23"/>
    <property type="match status" value="1"/>
</dbReference>
<dbReference type="RefSeq" id="WP_345461561.1">
    <property type="nucleotide sequence ID" value="NZ_BAABRP010000001.1"/>
</dbReference>
<gene>
    <name evidence="2" type="ORF">Dcar01_00919</name>
</gene>
<organism evidence="2 3">
    <name type="scientific">Deinococcus carri</name>
    <dbReference type="NCBI Taxonomy" id="1211323"/>
    <lineage>
        <taxon>Bacteria</taxon>
        <taxon>Thermotogati</taxon>
        <taxon>Deinococcota</taxon>
        <taxon>Deinococci</taxon>
        <taxon>Deinococcales</taxon>
        <taxon>Deinococcaceae</taxon>
        <taxon>Deinococcus</taxon>
    </lineage>
</organism>
<evidence type="ECO:0000313" key="3">
    <source>
        <dbReference type="Proteomes" id="UP001401887"/>
    </source>
</evidence>
<dbReference type="SMART" id="SM00257">
    <property type="entry name" value="LysM"/>
    <property type="match status" value="2"/>
</dbReference>
<dbReference type="SUPFAM" id="SSF51261">
    <property type="entry name" value="Duplicated hybrid motif"/>
    <property type="match status" value="1"/>
</dbReference>
<dbReference type="Proteomes" id="UP001401887">
    <property type="component" value="Unassembled WGS sequence"/>
</dbReference>
<protein>
    <recommendedName>
        <fullName evidence="1">LysM domain-containing protein</fullName>
    </recommendedName>
</protein>
<sequence>MPEFPPSPPRGHAPLSRRLPLTLALCGLSALAPLAAARPDVPEESEGQTLLLGVPTPAEQLRAALPAVHLTREPQAQAPSLLVVTAQGPARLAARYGVPAAAVDALPREPGEAGRVFRVRLPAPEAARPPVLPSSVVTHTVRAGETLSTVAARYGLTLLDLLSANLDRPSLDTLTPGETLLIPTAERGLLVRIKPGQTALGLIAGYGADLTRTARANEVLPNALRPGDYLLLPGIRAESFGEELARRRAEREEAEHQARVQAQYDRYVAWQQDRERQRLEEKYARQAQYEAYLAWQASPERQRRIEQYEQQVQFEAAQAAERERQRQQAQAAALAPATRPASVNVAAGTRLAWPMHSYRITSRYGEADIDFHKQVFHGGVDLAAPSGTPIYASAAGTVTESGYGAYGMNVYTVQGSSTVIYGHLSRTAVTAGQPVQPGDLLGYVGCTGICTGPHLHFEVRLNGQAVDPLALLP</sequence>
<dbReference type="CDD" id="cd12797">
    <property type="entry name" value="M23_peptidase"/>
    <property type="match status" value="1"/>
</dbReference>
<dbReference type="InterPro" id="IPR036779">
    <property type="entry name" value="LysM_dom_sf"/>
</dbReference>
<dbReference type="InterPro" id="IPR018392">
    <property type="entry name" value="LysM"/>
</dbReference>
<comment type="caution">
    <text evidence="2">The sequence shown here is derived from an EMBL/GenBank/DDBJ whole genome shotgun (WGS) entry which is preliminary data.</text>
</comment>
<keyword evidence="3" id="KW-1185">Reference proteome</keyword>
<dbReference type="InterPro" id="IPR016047">
    <property type="entry name" value="M23ase_b-sheet_dom"/>
</dbReference>
<dbReference type="CDD" id="cd00118">
    <property type="entry name" value="LysM"/>
    <property type="match status" value="1"/>
</dbReference>
<feature type="domain" description="LysM" evidence="1">
    <location>
        <begin position="137"/>
        <end position="182"/>
    </location>
</feature>
<dbReference type="Gene3D" id="2.70.70.10">
    <property type="entry name" value="Glucose Permease (Domain IIA)"/>
    <property type="match status" value="1"/>
</dbReference>
<reference evidence="2 3" key="1">
    <citation type="submission" date="2024-02" db="EMBL/GenBank/DDBJ databases">
        <title>Deinococcus carri NBRC 110142.</title>
        <authorList>
            <person name="Ichikawa N."/>
            <person name="Katano-Makiyama Y."/>
            <person name="Hidaka K."/>
        </authorList>
    </citation>
    <scope>NUCLEOTIDE SEQUENCE [LARGE SCALE GENOMIC DNA]</scope>
    <source>
        <strain evidence="2 3">NBRC 110142</strain>
    </source>
</reference>
<accession>A0ABP9W4B0</accession>